<keyword evidence="5" id="KW-0862">Zinc</keyword>
<accession>A0ABR6U5R0</accession>
<comment type="cofactor">
    <cofactor evidence="1">
        <name>Zn(2+)</name>
        <dbReference type="ChEBI" id="CHEBI:29105"/>
    </cofactor>
</comment>
<sequence>MKKLRALTGVTGLALSASSLVLGVSAPPAMAAPPSAAPSVDPGRGPATARSTDPVERAKVARAAAAAPVSGSPIVMPTAYPYQPELRIYRPNADDAAHTAALLGHPDLAPRLMDLMAASDRISAQVVGQSTEGRDLYLVTLTAPETEAETAQQAAWKDRIKNDPASAATDEELVAGYKTPVWISNNIHGNEWEGTDAAMQYIEYLATAPLSEVRSILANNRIYFSPSLNPDGRTNATRATALGLDPNRDIITNTTPETRSFVRTAQAIQPIYAADFHGYTNVLQMEPCGPPHGSNYEYDLTMPHNYALALKVEKDVVDAAIPGNTYLDTTTGRVVPANTGPNTAHIKIPYRDTPDGWDDFPPVFTAQYAAFYGAAAATVELPLTRGAAGGRQTPARAAVNTEVAYETMRSIVGYMNVATNARDMIRNQIEAFRRGVAGEPKKNLTVDDVASVPGPTQWRALWDVADNQEPVTLPRAYMIPVGDAQRSSSDAHRLVQHLLDHDIEVGQLAATTTVGGTTYPRGSYVVDMHQPLRGLANAFLDLGEDISARVPSMYDISAWSLGYLWGASVDKVGLVTDAPIGAVVRLSQAPEVEVPAATGGFLSFDVAGVPDYRALNALLEDGVKVSMLEDGSVVVDGAARSAALAAARRFDVEMENASADDLAALDDEATKPLTDLTIGYVGTQDDRLSLEELGFDDLTPLSVNTLNATPGALDPVDVLWVGSSFNPAAGSAARTAVEAFLAGGGALLGRTNQAFNAAASFGLLSGTVTNGNGSGNGIVDVDTPAGSVLEPYAPDTSFVYPAYSFSDLGPGTQVVQSYDATKPFLAGHWRGTTSTNGPEVAAGKASVVASEHPTTGAKALVFGTSVFFRTHPKGGLSQAGRALLWAGPAGEELVAPEPAPTDPTPTDPVPTDPTPTNPTPTDPTPTDPTPEPEPVATSLTVSPVAPVAYPTSPTVTVNVAADEGTAEGTVDLLVAGEVVASATTSGGRATLQVPGLRPGVTTAVATFTPAEETFAASSDTVRLVVRKAASTVDLSTLEVGQVRNGKATVRLRLVLRVPGLARTGTVVLKDFGVPRRTVRFTAADEGRKVVSIRLARGKHALLAKLAGSSLVAGSKDKVVLRVR</sequence>
<keyword evidence="9" id="KW-0732">Signal</keyword>
<evidence type="ECO:0000256" key="3">
    <source>
        <dbReference type="ARBA" id="ARBA00022670"/>
    </source>
</evidence>
<protein>
    <submittedName>
        <fullName evidence="11">Peptidase M14</fullName>
    </submittedName>
</protein>
<evidence type="ECO:0000256" key="7">
    <source>
        <dbReference type="PROSITE-ProRule" id="PRU01379"/>
    </source>
</evidence>
<keyword evidence="3" id="KW-0645">Protease</keyword>
<dbReference type="InterPro" id="IPR013783">
    <property type="entry name" value="Ig-like_fold"/>
</dbReference>
<evidence type="ECO:0000313" key="11">
    <source>
        <dbReference type="EMBL" id="MBC2959650.1"/>
    </source>
</evidence>
<dbReference type="RefSeq" id="WP_186344895.1">
    <property type="nucleotide sequence ID" value="NZ_BMMR01000002.1"/>
</dbReference>
<feature type="region of interest" description="Disordered" evidence="8">
    <location>
        <begin position="893"/>
        <end position="937"/>
    </location>
</feature>
<gene>
    <name evidence="11" type="ORF">H7344_05005</name>
</gene>
<dbReference type="PANTHER" id="PTHR11705:SF143">
    <property type="entry name" value="SLL0236 PROTEIN"/>
    <property type="match status" value="1"/>
</dbReference>
<feature type="region of interest" description="Disordered" evidence="8">
    <location>
        <begin position="31"/>
        <end position="53"/>
    </location>
</feature>
<dbReference type="PROSITE" id="PS52035">
    <property type="entry name" value="PEPTIDASE_M14"/>
    <property type="match status" value="1"/>
</dbReference>
<dbReference type="Gene3D" id="2.60.40.10">
    <property type="entry name" value="Immunoglobulins"/>
    <property type="match status" value="1"/>
</dbReference>
<feature type="chain" id="PRO_5047523734" evidence="9">
    <location>
        <begin position="32"/>
        <end position="1123"/>
    </location>
</feature>
<feature type="active site" description="Proton donor/acceptor" evidence="7">
    <location>
        <position position="380"/>
    </location>
</feature>
<comment type="caution">
    <text evidence="11">The sequence shown here is derived from an EMBL/GenBank/DDBJ whole genome shotgun (WGS) entry which is preliminary data.</text>
</comment>
<evidence type="ECO:0000256" key="9">
    <source>
        <dbReference type="SAM" id="SignalP"/>
    </source>
</evidence>
<dbReference type="Proteomes" id="UP000604001">
    <property type="component" value="Unassembled WGS sequence"/>
</dbReference>
<evidence type="ECO:0000256" key="2">
    <source>
        <dbReference type="ARBA" id="ARBA00005988"/>
    </source>
</evidence>
<evidence type="ECO:0000256" key="8">
    <source>
        <dbReference type="SAM" id="MobiDB-lite"/>
    </source>
</evidence>
<reference evidence="11 12" key="1">
    <citation type="submission" date="2020-08" db="EMBL/GenBank/DDBJ databases">
        <title>novel species in genus Nocardioides.</title>
        <authorList>
            <person name="Zhang G."/>
        </authorList>
    </citation>
    <scope>NUCLEOTIDE SEQUENCE [LARGE SCALE GENOMIC DNA]</scope>
    <source>
        <strain evidence="11 12">SC8A-24</strain>
    </source>
</reference>
<evidence type="ECO:0000259" key="10">
    <source>
        <dbReference type="PROSITE" id="PS52035"/>
    </source>
</evidence>
<organism evidence="11 12">
    <name type="scientific">Nocardioides deserti</name>
    <dbReference type="NCBI Taxonomy" id="1588644"/>
    <lineage>
        <taxon>Bacteria</taxon>
        <taxon>Bacillati</taxon>
        <taxon>Actinomycetota</taxon>
        <taxon>Actinomycetes</taxon>
        <taxon>Propionibacteriales</taxon>
        <taxon>Nocardioidaceae</taxon>
        <taxon>Nocardioides</taxon>
    </lineage>
</organism>
<name>A0ABR6U5R0_9ACTN</name>
<evidence type="ECO:0000313" key="12">
    <source>
        <dbReference type="Proteomes" id="UP000604001"/>
    </source>
</evidence>
<keyword evidence="12" id="KW-1185">Reference proteome</keyword>
<feature type="compositionally biased region" description="Pro residues" evidence="8">
    <location>
        <begin position="897"/>
        <end position="933"/>
    </location>
</feature>
<dbReference type="PANTHER" id="PTHR11705">
    <property type="entry name" value="PROTEASE FAMILY M14 CARBOXYPEPTIDASE A,B"/>
    <property type="match status" value="1"/>
</dbReference>
<evidence type="ECO:0000256" key="1">
    <source>
        <dbReference type="ARBA" id="ARBA00001947"/>
    </source>
</evidence>
<feature type="domain" description="Peptidase M14" evidence="10">
    <location>
        <begin position="88"/>
        <end position="415"/>
    </location>
</feature>
<proteinExistence type="inferred from homology"/>
<feature type="signal peptide" evidence="9">
    <location>
        <begin position="1"/>
        <end position="31"/>
    </location>
</feature>
<dbReference type="SUPFAM" id="SSF53187">
    <property type="entry name" value="Zn-dependent exopeptidases"/>
    <property type="match status" value="1"/>
</dbReference>
<keyword evidence="4" id="KW-0378">Hydrolase</keyword>
<comment type="similarity">
    <text evidence="2 7">Belongs to the peptidase M14 family.</text>
</comment>
<dbReference type="EMBL" id="JACMYC010000002">
    <property type="protein sequence ID" value="MBC2959650.1"/>
    <property type="molecule type" value="Genomic_DNA"/>
</dbReference>
<keyword evidence="6" id="KW-0482">Metalloprotease</keyword>
<dbReference type="Pfam" id="PF00246">
    <property type="entry name" value="Peptidase_M14"/>
    <property type="match status" value="1"/>
</dbReference>
<dbReference type="Gene3D" id="3.40.630.10">
    <property type="entry name" value="Zn peptidases"/>
    <property type="match status" value="1"/>
</dbReference>
<evidence type="ECO:0000256" key="5">
    <source>
        <dbReference type="ARBA" id="ARBA00022833"/>
    </source>
</evidence>
<dbReference type="InterPro" id="IPR000834">
    <property type="entry name" value="Peptidase_M14"/>
</dbReference>
<evidence type="ECO:0000256" key="4">
    <source>
        <dbReference type="ARBA" id="ARBA00022801"/>
    </source>
</evidence>
<dbReference type="SMART" id="SM00631">
    <property type="entry name" value="Zn_pept"/>
    <property type="match status" value="1"/>
</dbReference>
<evidence type="ECO:0000256" key="6">
    <source>
        <dbReference type="ARBA" id="ARBA00023049"/>
    </source>
</evidence>